<keyword evidence="1" id="KW-0812">Transmembrane</keyword>
<evidence type="ECO:0000259" key="2">
    <source>
        <dbReference type="Pfam" id="PF07596"/>
    </source>
</evidence>
<dbReference type="AlphaFoldDB" id="A0A1I3SGU4"/>
<accession>A0A1I3SGU4</accession>
<name>A0A1I3SGU4_9PLAN</name>
<dbReference type="NCBIfam" id="TIGR02532">
    <property type="entry name" value="IV_pilin_GFxxxE"/>
    <property type="match status" value="1"/>
</dbReference>
<dbReference type="OrthoDB" id="247601at2"/>
<proteinExistence type="predicted"/>
<dbReference type="Pfam" id="PF07596">
    <property type="entry name" value="SBP_bac_10"/>
    <property type="match status" value="1"/>
</dbReference>
<keyword evidence="1" id="KW-1133">Transmembrane helix</keyword>
<dbReference type="InterPro" id="IPR011453">
    <property type="entry name" value="DUF1559"/>
</dbReference>
<keyword evidence="1" id="KW-0472">Membrane</keyword>
<dbReference type="Gene3D" id="3.30.700.10">
    <property type="entry name" value="Glycoprotein, Type 4 Pilin"/>
    <property type="match status" value="1"/>
</dbReference>
<sequence>MNLQLSKLRNFQLFRGIRSAFTLIELLVVIAIIAILIALLLPAVQQARESARRSQCKNNLKQLGLAFHNYHDALNVFPPAYIDNNASFATSPVGSVDNNNTLGWGTLLLPYLDQAGLYNIIGTQTGDFSRTWMDKNNDGNNIDAIDAAKTIVPAFVCPSDPMGGLNTKLSSFGKSNYLVSGATQATANNGMFFINSRREFRDILDGTSNTLFVTERSTIAQPATSTNCGGSPCGYSGGLWIGPRAQTTGNTWTPGCVLYDVQNAGGDDGYLINGGNWNWVGGWIASSAHTGGIQVLMGDGAVRFLNENLDRLTYRKLVTPNGGEILGEF</sequence>
<dbReference type="PANTHER" id="PTHR30093:SF2">
    <property type="entry name" value="TYPE II SECRETION SYSTEM PROTEIN H"/>
    <property type="match status" value="1"/>
</dbReference>
<dbReference type="InterPro" id="IPR027558">
    <property type="entry name" value="Pre_pil_HX9DG_C"/>
</dbReference>
<feature type="domain" description="DUF1559" evidence="2">
    <location>
        <begin position="45"/>
        <end position="311"/>
    </location>
</feature>
<dbReference type="SUPFAM" id="SSF54523">
    <property type="entry name" value="Pili subunits"/>
    <property type="match status" value="1"/>
</dbReference>
<evidence type="ECO:0000256" key="1">
    <source>
        <dbReference type="SAM" id="Phobius"/>
    </source>
</evidence>
<gene>
    <name evidence="3" type="ORF">SAMN05421753_12429</name>
</gene>
<dbReference type="EMBL" id="FOQD01000024">
    <property type="protein sequence ID" value="SFJ57948.1"/>
    <property type="molecule type" value="Genomic_DNA"/>
</dbReference>
<dbReference type="PANTHER" id="PTHR30093">
    <property type="entry name" value="GENERAL SECRETION PATHWAY PROTEIN G"/>
    <property type="match status" value="1"/>
</dbReference>
<feature type="transmembrane region" description="Helical" evidence="1">
    <location>
        <begin position="21"/>
        <end position="44"/>
    </location>
</feature>
<protein>
    <submittedName>
        <fullName evidence="3">Prepilin-type N-terminal cleavage/methylation domain-containing protein</fullName>
    </submittedName>
</protein>
<dbReference type="Proteomes" id="UP000199518">
    <property type="component" value="Unassembled WGS sequence"/>
</dbReference>
<keyword evidence="4" id="KW-1185">Reference proteome</keyword>
<organism evidence="3 4">
    <name type="scientific">Planctomicrobium piriforme</name>
    <dbReference type="NCBI Taxonomy" id="1576369"/>
    <lineage>
        <taxon>Bacteria</taxon>
        <taxon>Pseudomonadati</taxon>
        <taxon>Planctomycetota</taxon>
        <taxon>Planctomycetia</taxon>
        <taxon>Planctomycetales</taxon>
        <taxon>Planctomycetaceae</taxon>
        <taxon>Planctomicrobium</taxon>
    </lineage>
</organism>
<dbReference type="RefSeq" id="WP_092056675.1">
    <property type="nucleotide sequence ID" value="NZ_FOQD01000024.1"/>
</dbReference>
<dbReference type="STRING" id="1576369.SAMN05421753_12429"/>
<evidence type="ECO:0000313" key="3">
    <source>
        <dbReference type="EMBL" id="SFJ57948.1"/>
    </source>
</evidence>
<reference evidence="4" key="1">
    <citation type="submission" date="2016-10" db="EMBL/GenBank/DDBJ databases">
        <authorList>
            <person name="Varghese N."/>
            <person name="Submissions S."/>
        </authorList>
    </citation>
    <scope>NUCLEOTIDE SEQUENCE [LARGE SCALE GENOMIC DNA]</scope>
    <source>
        <strain evidence="4">DSM 26348</strain>
    </source>
</reference>
<dbReference type="Pfam" id="PF07963">
    <property type="entry name" value="N_methyl"/>
    <property type="match status" value="1"/>
</dbReference>
<dbReference type="NCBIfam" id="TIGR04294">
    <property type="entry name" value="pre_pil_HX9DG"/>
    <property type="match status" value="1"/>
</dbReference>
<dbReference type="InterPro" id="IPR045584">
    <property type="entry name" value="Pilin-like"/>
</dbReference>
<dbReference type="InterPro" id="IPR012902">
    <property type="entry name" value="N_methyl_site"/>
</dbReference>
<evidence type="ECO:0000313" key="4">
    <source>
        <dbReference type="Proteomes" id="UP000199518"/>
    </source>
</evidence>